<feature type="domain" description="Radical SAM core" evidence="13">
    <location>
        <begin position="2"/>
        <end position="217"/>
    </location>
</feature>
<name>A0A7C5L837_AQUAO</name>
<dbReference type="PANTHER" id="PTHR30538:SF1">
    <property type="entry name" value="L-LYSINE 2,3-AMINOMUTASE"/>
    <property type="match status" value="1"/>
</dbReference>
<dbReference type="InterPro" id="IPR003739">
    <property type="entry name" value="Lys_aminomutase/Glu_NH3_mut"/>
</dbReference>
<dbReference type="SFLD" id="SFLDS00029">
    <property type="entry name" value="Radical_SAM"/>
    <property type="match status" value="1"/>
</dbReference>
<evidence type="ECO:0000256" key="7">
    <source>
        <dbReference type="ARBA" id="ARBA00022898"/>
    </source>
</evidence>
<comment type="cofactor">
    <cofactor evidence="1 12">
        <name>pyridoxal 5'-phosphate</name>
        <dbReference type="ChEBI" id="CHEBI:597326"/>
    </cofactor>
</comment>
<dbReference type="EMBL" id="DRNB01000339">
    <property type="protein sequence ID" value="HHJ65027.1"/>
    <property type="molecule type" value="Genomic_DNA"/>
</dbReference>
<dbReference type="InterPro" id="IPR006638">
    <property type="entry name" value="Elp3/MiaA/NifB-like_rSAM"/>
</dbReference>
<feature type="non-terminal residue" evidence="14">
    <location>
        <position position="1"/>
    </location>
</feature>
<evidence type="ECO:0000256" key="4">
    <source>
        <dbReference type="ARBA" id="ARBA00022485"/>
    </source>
</evidence>
<dbReference type="InterPro" id="IPR025895">
    <property type="entry name" value="LAM_C_dom"/>
</dbReference>
<reference evidence="14" key="1">
    <citation type="journal article" date="2020" name="mSystems">
        <title>Genome- and Community-Level Interaction Insights into Carbon Utilization and Element Cycling Functions of Hydrothermarchaeota in Hydrothermal Sediment.</title>
        <authorList>
            <person name="Zhou Z."/>
            <person name="Liu Y."/>
            <person name="Xu W."/>
            <person name="Pan J."/>
            <person name="Luo Z.H."/>
            <person name="Li M."/>
        </authorList>
    </citation>
    <scope>NUCLEOTIDE SEQUENCE [LARGE SCALE GENOMIC DNA]</scope>
    <source>
        <strain evidence="14">HyVt-501</strain>
    </source>
</reference>
<gene>
    <name evidence="14" type="ORF">ENJ61_09020</name>
</gene>
<dbReference type="SUPFAM" id="SSF102114">
    <property type="entry name" value="Radical SAM enzymes"/>
    <property type="match status" value="1"/>
</dbReference>
<evidence type="ECO:0000256" key="3">
    <source>
        <dbReference type="ARBA" id="ARBA00008703"/>
    </source>
</evidence>
<feature type="binding site" evidence="11">
    <location>
        <position position="23"/>
    </location>
    <ligand>
        <name>[4Fe-4S] cluster</name>
        <dbReference type="ChEBI" id="CHEBI:49883"/>
        <note>4Fe-4S-S-AdoMet</note>
    </ligand>
</feature>
<evidence type="ECO:0000256" key="2">
    <source>
        <dbReference type="ARBA" id="ARBA00001966"/>
    </source>
</evidence>
<keyword evidence="4 11" id="KW-0004">4Fe-4S</keyword>
<dbReference type="InterPro" id="IPR013785">
    <property type="entry name" value="Aldolase_TIM"/>
</dbReference>
<comment type="caution">
    <text evidence="14">The sequence shown here is derived from an EMBL/GenBank/DDBJ whole genome shotgun (WGS) entry which is preliminary data.</text>
</comment>
<dbReference type="PROSITE" id="PS51918">
    <property type="entry name" value="RADICAL_SAM"/>
    <property type="match status" value="1"/>
</dbReference>
<dbReference type="GO" id="GO:0051539">
    <property type="term" value="F:4 iron, 4 sulfur cluster binding"/>
    <property type="evidence" value="ECO:0007669"/>
    <property type="project" value="UniProtKB-KW"/>
</dbReference>
<dbReference type="PANTHER" id="PTHR30538">
    <property type="entry name" value="LYSINE 2,3-AMINOMUTASE-RELATED"/>
    <property type="match status" value="1"/>
</dbReference>
<organism evidence="14">
    <name type="scientific">Aquifex aeolicus</name>
    <dbReference type="NCBI Taxonomy" id="63363"/>
    <lineage>
        <taxon>Bacteria</taxon>
        <taxon>Pseudomonadati</taxon>
        <taxon>Aquificota</taxon>
        <taxon>Aquificia</taxon>
        <taxon>Aquificales</taxon>
        <taxon>Aquificaceae</taxon>
        <taxon>Aquifex</taxon>
    </lineage>
</organism>
<dbReference type="PIRSF" id="PIRSF004911">
    <property type="entry name" value="DUF160"/>
    <property type="match status" value="1"/>
</dbReference>
<evidence type="ECO:0000313" key="14">
    <source>
        <dbReference type="EMBL" id="HHJ65027.1"/>
    </source>
</evidence>
<dbReference type="InterPro" id="IPR058240">
    <property type="entry name" value="rSAM_sf"/>
</dbReference>
<dbReference type="Proteomes" id="UP000885792">
    <property type="component" value="Unassembled WGS sequence"/>
</dbReference>
<evidence type="ECO:0000259" key="13">
    <source>
        <dbReference type="PROSITE" id="PS51918"/>
    </source>
</evidence>
<proteinExistence type="inferred from homology"/>
<evidence type="ECO:0000256" key="10">
    <source>
        <dbReference type="ARBA" id="ARBA00023235"/>
    </source>
</evidence>
<comment type="similarity">
    <text evidence="3">Belongs to the radical SAM superfamily. KamA family.</text>
</comment>
<comment type="cofactor">
    <cofactor evidence="2">
        <name>[4Fe-4S] cluster</name>
        <dbReference type="ChEBI" id="CHEBI:49883"/>
    </cofactor>
</comment>
<dbReference type="CDD" id="cd01335">
    <property type="entry name" value="Radical_SAM"/>
    <property type="match status" value="1"/>
</dbReference>
<dbReference type="GO" id="GO:0046872">
    <property type="term" value="F:metal ion binding"/>
    <property type="evidence" value="ECO:0007669"/>
    <property type="project" value="UniProtKB-KW"/>
</dbReference>
<keyword evidence="6 11" id="KW-0479">Metal-binding</keyword>
<keyword evidence="10" id="KW-0413">Isomerase</keyword>
<dbReference type="AlphaFoldDB" id="A0A7C5L837"/>
<feature type="modified residue" description="N6-(pyridoxal phosphate)lysine" evidence="12">
    <location>
        <position position="229"/>
    </location>
</feature>
<dbReference type="Pfam" id="PF04055">
    <property type="entry name" value="Radical_SAM"/>
    <property type="match status" value="1"/>
</dbReference>
<sequence length="263" mass="30394">THRYPDRVLLVVTSVCAVYCRFCMRKRIFAQGERSRSLQEIETMLRYVAEHEEIREVLISGGDPLTLSNDRLALLLERIRRIKHVELIRIGTRLPVTAPQRFFDEELLDILERHAPLWISTHFNHPRELTELSAAVVDRLLRRGIPVVNQTVLLKGVNDDPRTMLELMRNLLRIKVKPQYLFHCDPVRGVMHFRTSLDTGLKVMEYLRGRISGIGIPTYALDLPGGRGKVPLQPSYMIARRGNTFLFRDPRGEPVELTIDEVP</sequence>
<feature type="binding site" evidence="11">
    <location>
        <position position="16"/>
    </location>
    <ligand>
        <name>[4Fe-4S] cluster</name>
        <dbReference type="ChEBI" id="CHEBI:49883"/>
        <note>4Fe-4S-S-AdoMet</note>
    </ligand>
</feature>
<protein>
    <submittedName>
        <fullName evidence="14">KamA family radical SAM protein</fullName>
    </submittedName>
</protein>
<evidence type="ECO:0000256" key="6">
    <source>
        <dbReference type="ARBA" id="ARBA00022723"/>
    </source>
</evidence>
<evidence type="ECO:0000256" key="5">
    <source>
        <dbReference type="ARBA" id="ARBA00022691"/>
    </source>
</evidence>
<dbReference type="SFLD" id="SFLDG01070">
    <property type="entry name" value="PLP-dependent"/>
    <property type="match status" value="1"/>
</dbReference>
<dbReference type="Pfam" id="PF12544">
    <property type="entry name" value="LAM_C"/>
    <property type="match status" value="1"/>
</dbReference>
<keyword evidence="9 11" id="KW-0411">Iron-sulfur</keyword>
<keyword evidence="8" id="KW-0408">Iron</keyword>
<dbReference type="NCBIfam" id="TIGR00238">
    <property type="entry name" value="KamA family radical SAM protein"/>
    <property type="match status" value="1"/>
</dbReference>
<evidence type="ECO:0000256" key="1">
    <source>
        <dbReference type="ARBA" id="ARBA00001933"/>
    </source>
</evidence>
<evidence type="ECO:0000256" key="11">
    <source>
        <dbReference type="PIRSR" id="PIRSR004911-1"/>
    </source>
</evidence>
<dbReference type="Gene3D" id="3.20.20.70">
    <property type="entry name" value="Aldolase class I"/>
    <property type="match status" value="1"/>
</dbReference>
<accession>A0A7C5L837</accession>
<evidence type="ECO:0000256" key="9">
    <source>
        <dbReference type="ARBA" id="ARBA00023014"/>
    </source>
</evidence>
<dbReference type="GO" id="GO:0016853">
    <property type="term" value="F:isomerase activity"/>
    <property type="evidence" value="ECO:0007669"/>
    <property type="project" value="UniProtKB-KW"/>
</dbReference>
<evidence type="ECO:0000256" key="12">
    <source>
        <dbReference type="PIRSR" id="PIRSR603739-50"/>
    </source>
</evidence>
<evidence type="ECO:0000256" key="8">
    <source>
        <dbReference type="ARBA" id="ARBA00023004"/>
    </source>
</evidence>
<feature type="binding site" evidence="11">
    <location>
        <position position="20"/>
    </location>
    <ligand>
        <name>[4Fe-4S] cluster</name>
        <dbReference type="ChEBI" id="CHEBI:49883"/>
        <note>4Fe-4S-S-AdoMet</note>
    </ligand>
</feature>
<keyword evidence="7 12" id="KW-0663">Pyridoxal phosphate</keyword>
<dbReference type="InterPro" id="IPR007197">
    <property type="entry name" value="rSAM"/>
</dbReference>
<dbReference type="SMART" id="SM00729">
    <property type="entry name" value="Elp3"/>
    <property type="match status" value="1"/>
</dbReference>
<keyword evidence="5" id="KW-0949">S-adenosyl-L-methionine</keyword>